<dbReference type="Proteomes" id="UP000242864">
    <property type="component" value="Chromosome"/>
</dbReference>
<keyword evidence="5" id="KW-0378">Hydrolase</keyword>
<feature type="compositionally biased region" description="Basic and acidic residues" evidence="2">
    <location>
        <begin position="388"/>
        <end position="404"/>
    </location>
</feature>
<evidence type="ECO:0000256" key="1">
    <source>
        <dbReference type="ARBA" id="ARBA00093462"/>
    </source>
</evidence>
<evidence type="ECO:0000259" key="3">
    <source>
        <dbReference type="Pfam" id="PF07261"/>
    </source>
</evidence>
<evidence type="ECO:0000259" key="4">
    <source>
        <dbReference type="Pfam" id="PF25888"/>
    </source>
</evidence>
<feature type="domain" description="DnaB/C C-terminal" evidence="3">
    <location>
        <begin position="324"/>
        <end position="383"/>
    </location>
</feature>
<dbReference type="InterPro" id="IPR058660">
    <property type="entry name" value="WHD_DnaB"/>
</dbReference>
<dbReference type="InterPro" id="IPR006343">
    <property type="entry name" value="DnaB/C_C"/>
</dbReference>
<evidence type="ECO:0000256" key="2">
    <source>
        <dbReference type="SAM" id="MobiDB-lite"/>
    </source>
</evidence>
<keyword evidence="5" id="KW-0547">Nucleotide-binding</keyword>
<gene>
    <name evidence="5" type="ORF">B5P37_00715</name>
</gene>
<feature type="region of interest" description="Disordered" evidence="2">
    <location>
        <begin position="388"/>
        <end position="436"/>
    </location>
</feature>
<reference evidence="5 6" key="1">
    <citation type="submission" date="2017-04" db="EMBL/GenBank/DDBJ databases">
        <authorList>
            <person name="Veseli I.A."/>
            <person name="Tang C."/>
            <person name="Pombert J.-F."/>
        </authorList>
    </citation>
    <scope>NUCLEOTIDE SEQUENCE [LARGE SCALE GENOMIC DNA]</scope>
    <source>
        <strain evidence="5 6">ATCC 700373</strain>
    </source>
</reference>
<dbReference type="KEGG" id="slz:B5P37_00715"/>
<dbReference type="RefSeq" id="WP_085236148.1">
    <property type="nucleotide sequence ID" value="NZ_CP020773.1"/>
</dbReference>
<name>A0AAC9RQ10_9STAP</name>
<feature type="domain" description="Replicative helicase loading/DNA remodeling protein DnaB N-terminal winged helix" evidence="4">
    <location>
        <begin position="11"/>
        <end position="259"/>
    </location>
</feature>
<organism evidence="5 6">
    <name type="scientific">Staphylococcus lutrae</name>
    <dbReference type="NCBI Taxonomy" id="155085"/>
    <lineage>
        <taxon>Bacteria</taxon>
        <taxon>Bacillati</taxon>
        <taxon>Bacillota</taxon>
        <taxon>Bacilli</taxon>
        <taxon>Bacillales</taxon>
        <taxon>Staphylococcaceae</taxon>
        <taxon>Staphylococcus</taxon>
    </lineage>
</organism>
<dbReference type="AlphaFoldDB" id="A0AAC9RQ10"/>
<comment type="similarity">
    <text evidence="1">Belongs to the DnaB/DnaD family.</text>
</comment>
<keyword evidence="6" id="KW-1185">Reference proteome</keyword>
<keyword evidence="5" id="KW-0067">ATP-binding</keyword>
<dbReference type="EMBL" id="CP020773">
    <property type="protein sequence ID" value="ARJ49978.1"/>
    <property type="molecule type" value="Genomic_DNA"/>
</dbReference>
<dbReference type="Pfam" id="PF25888">
    <property type="entry name" value="WHD_DnaB"/>
    <property type="match status" value="1"/>
</dbReference>
<sequence length="459" mass="53914">MNQFNYPNQLHPHDGFIVMRQFQYHAVHYDILSRLFTPLIGPEAIGVYQFLNQFESTSFDQGYTHYTIMSEMKMSLSHFREFIDLLEGIGLLKTYVRQNENTTQFVYELLPPPTPERFFNDPMLSIYFYQAVGQERYHTIKKRFLPTKCDLSGFTDVTKKFTDVFKVPKQQAFAADHQLKEAQYHGIDLTDVTFDFELLADMLQTHYVSQAILSEPTKSLIIQLATLYRLSPDVMKSIILKALNADQSLSVANLRKQAQSYYLMEHQQSLPVLQPQATHLNPSESNEDEHQINVTNWEEWFSLMDQTSPVVMLTDYGGSEPPRYQKEMIEELMRREGFNFGVINILLQFVMQKTDNQLPEKYVYSVASTWKKSGVHDARSAYKKAMEVQKNQEKSKERHYDQYKLKQSSTRRQTLDKQPRWITHPEEYAQKEEDQEALEKDRAAFLKKLERKKRAGEDK</sequence>
<accession>A0AAC9RQ10</accession>
<dbReference type="Pfam" id="PF07261">
    <property type="entry name" value="DnaB_2"/>
    <property type="match status" value="1"/>
</dbReference>
<protein>
    <submittedName>
        <fullName evidence="5">Helicase DnaB</fullName>
    </submittedName>
</protein>
<proteinExistence type="inferred from homology"/>
<keyword evidence="5" id="KW-0347">Helicase</keyword>
<evidence type="ECO:0000313" key="5">
    <source>
        <dbReference type="EMBL" id="ARJ49978.1"/>
    </source>
</evidence>
<evidence type="ECO:0000313" key="6">
    <source>
        <dbReference type="Proteomes" id="UP000242864"/>
    </source>
</evidence>
<feature type="compositionally biased region" description="Basic and acidic residues" evidence="2">
    <location>
        <begin position="413"/>
        <end position="436"/>
    </location>
</feature>
<dbReference type="GO" id="GO:0004386">
    <property type="term" value="F:helicase activity"/>
    <property type="evidence" value="ECO:0007669"/>
    <property type="project" value="UniProtKB-KW"/>
</dbReference>